<dbReference type="InterPro" id="IPR000253">
    <property type="entry name" value="FHA_dom"/>
</dbReference>
<sequence length="531" mass="57787">MESATGRSRKRTRAGDSDGQGASRPRVSANSKCVRPDALESRRLAQAQDEAQCHVGIKRTVLSCAVSPVPLPRFADDTEAAWTPSQALGASADVERGYKRPVPACERDLSADETAVAALVLPGAQVSTPEGDGTVAVGVSPLRHVRQKRPVVLADRLEPMGKKQLLEGALPKLSQLMGPLEHDSTIGLGREVPTVRLCGLSTVMSANVSFIKQPVEDKPLSLPQLYSVKSTKEIQTPLIEMDLVLPSGSSPAQQYCHADDVSSDEELVGIPDPDIRDLEVSFSQEKLEELSVTEKDLAESIVLTLCDGLANSLSEAERDRMSLLNLLTVELIQQSSPIVLGRSEFQQVFGDSVRGGVLSRLSRRHCMIHIDQVSSQDGPAEMGVKVRITDTSTNGIRVNGKQLKNGQTHELELGDVVTLLRIHRDEDDLSLEYKLVRLQLLPKHMARISNKSRHDGRYVRPSDSFVSELADLSNRHGLSPIPESVIVSPCSSPARGIVPKKRHDTFTGPFTPDGVQSLMTQRMVTSEPKLL</sequence>
<feature type="region of interest" description="Disordered" evidence="1">
    <location>
        <begin position="1"/>
        <end position="35"/>
    </location>
</feature>
<protein>
    <recommendedName>
        <fullName evidence="2">FHA domain-containing protein</fullName>
    </recommendedName>
</protein>
<dbReference type="PROSITE" id="PS50006">
    <property type="entry name" value="FHA_DOMAIN"/>
    <property type="match status" value="1"/>
</dbReference>
<dbReference type="EMBL" id="CAKLBY020000339">
    <property type="protein sequence ID" value="CAK7946034.1"/>
    <property type="molecule type" value="Genomic_DNA"/>
</dbReference>
<dbReference type="Gene3D" id="2.60.200.20">
    <property type="match status" value="1"/>
</dbReference>
<name>A0AAV1VIW6_9STRA</name>
<gene>
    <name evidence="3" type="ORF">PM001_LOCUS31184</name>
</gene>
<dbReference type="AlphaFoldDB" id="A0AAV1VIW6"/>
<evidence type="ECO:0000313" key="3">
    <source>
        <dbReference type="EMBL" id="CAK7946034.1"/>
    </source>
</evidence>
<dbReference type="SMART" id="SM00240">
    <property type="entry name" value="FHA"/>
    <property type="match status" value="1"/>
</dbReference>
<feature type="domain" description="FHA" evidence="2">
    <location>
        <begin position="338"/>
        <end position="403"/>
    </location>
</feature>
<evidence type="ECO:0000259" key="2">
    <source>
        <dbReference type="PROSITE" id="PS50006"/>
    </source>
</evidence>
<organism evidence="3 4">
    <name type="scientific">Peronospora matthiolae</name>
    <dbReference type="NCBI Taxonomy" id="2874970"/>
    <lineage>
        <taxon>Eukaryota</taxon>
        <taxon>Sar</taxon>
        <taxon>Stramenopiles</taxon>
        <taxon>Oomycota</taxon>
        <taxon>Peronosporomycetes</taxon>
        <taxon>Peronosporales</taxon>
        <taxon>Peronosporaceae</taxon>
        <taxon>Peronospora</taxon>
    </lineage>
</organism>
<proteinExistence type="predicted"/>
<comment type="caution">
    <text evidence="3">The sequence shown here is derived from an EMBL/GenBank/DDBJ whole genome shotgun (WGS) entry which is preliminary data.</text>
</comment>
<evidence type="ECO:0000313" key="4">
    <source>
        <dbReference type="Proteomes" id="UP001162060"/>
    </source>
</evidence>
<dbReference type="Pfam" id="PF00498">
    <property type="entry name" value="FHA"/>
    <property type="match status" value="1"/>
</dbReference>
<accession>A0AAV1VIW6</accession>
<dbReference type="SUPFAM" id="SSF49879">
    <property type="entry name" value="SMAD/FHA domain"/>
    <property type="match status" value="1"/>
</dbReference>
<evidence type="ECO:0000256" key="1">
    <source>
        <dbReference type="SAM" id="MobiDB-lite"/>
    </source>
</evidence>
<reference evidence="3" key="1">
    <citation type="submission" date="2024-01" db="EMBL/GenBank/DDBJ databases">
        <authorList>
            <person name="Webb A."/>
        </authorList>
    </citation>
    <scope>NUCLEOTIDE SEQUENCE</scope>
    <source>
        <strain evidence="3">Pm1</strain>
    </source>
</reference>
<dbReference type="InterPro" id="IPR008984">
    <property type="entry name" value="SMAD_FHA_dom_sf"/>
</dbReference>
<dbReference type="Proteomes" id="UP001162060">
    <property type="component" value="Unassembled WGS sequence"/>
</dbReference>